<protein>
    <submittedName>
        <fullName evidence="1">Uncharacterized protein</fullName>
    </submittedName>
</protein>
<dbReference type="EMBL" id="JAODUP010000023">
    <property type="protein sequence ID" value="KAK2167855.1"/>
    <property type="molecule type" value="Genomic_DNA"/>
</dbReference>
<accession>A0AAD9KB68</accession>
<comment type="caution">
    <text evidence="1">The sequence shown here is derived from an EMBL/GenBank/DDBJ whole genome shotgun (WGS) entry which is preliminary data.</text>
</comment>
<gene>
    <name evidence="1" type="ORF">LSH36_23g08044</name>
</gene>
<proteinExistence type="predicted"/>
<organism evidence="1 2">
    <name type="scientific">Paralvinella palmiformis</name>
    <dbReference type="NCBI Taxonomy" id="53620"/>
    <lineage>
        <taxon>Eukaryota</taxon>
        <taxon>Metazoa</taxon>
        <taxon>Spiralia</taxon>
        <taxon>Lophotrochozoa</taxon>
        <taxon>Annelida</taxon>
        <taxon>Polychaeta</taxon>
        <taxon>Sedentaria</taxon>
        <taxon>Canalipalpata</taxon>
        <taxon>Terebellida</taxon>
        <taxon>Terebelliformia</taxon>
        <taxon>Alvinellidae</taxon>
        <taxon>Paralvinella</taxon>
    </lineage>
</organism>
<dbReference type="Proteomes" id="UP001208570">
    <property type="component" value="Unassembled WGS sequence"/>
</dbReference>
<sequence length="145" mass="16789">MGNGLLKCHDYKILKHAGIRNPYRNYSPAVKRQVVDTVGLGHSSGYREFQNQPYWIRKKIDDEIPKTAVRNLQSVECERAVITSHAIKSWFEGLKEFLTERGNQYILGDPPRIYNCDERGFPLVPARDFILALNRISCLPDNIWK</sequence>
<evidence type="ECO:0000313" key="2">
    <source>
        <dbReference type="Proteomes" id="UP001208570"/>
    </source>
</evidence>
<dbReference type="AlphaFoldDB" id="A0AAD9KB68"/>
<name>A0AAD9KB68_9ANNE</name>
<keyword evidence="2" id="KW-1185">Reference proteome</keyword>
<reference evidence="1" key="1">
    <citation type="journal article" date="2023" name="Mol. Biol. Evol.">
        <title>Third-Generation Sequencing Reveals the Adaptive Role of the Epigenome in Three Deep-Sea Polychaetes.</title>
        <authorList>
            <person name="Perez M."/>
            <person name="Aroh O."/>
            <person name="Sun Y."/>
            <person name="Lan Y."/>
            <person name="Juniper S.K."/>
            <person name="Young C.R."/>
            <person name="Angers B."/>
            <person name="Qian P.Y."/>
        </authorList>
    </citation>
    <scope>NUCLEOTIDE SEQUENCE</scope>
    <source>
        <strain evidence="1">P08H-3</strain>
    </source>
</reference>
<evidence type="ECO:0000313" key="1">
    <source>
        <dbReference type="EMBL" id="KAK2167855.1"/>
    </source>
</evidence>